<evidence type="ECO:0000313" key="10">
    <source>
        <dbReference type="Proteomes" id="UP000800040"/>
    </source>
</evidence>
<dbReference type="AlphaFoldDB" id="A0A6A5K6X7"/>
<feature type="region of interest" description="Disordered" evidence="7">
    <location>
        <begin position="117"/>
        <end position="147"/>
    </location>
</feature>
<dbReference type="InterPro" id="IPR036864">
    <property type="entry name" value="Zn2-C6_fun-type_DNA-bd_sf"/>
</dbReference>
<evidence type="ECO:0000313" key="9">
    <source>
        <dbReference type="EMBL" id="KAF1830252.1"/>
    </source>
</evidence>
<accession>A0A6A5K6X7</accession>
<dbReference type="InterPro" id="IPR051089">
    <property type="entry name" value="prtT"/>
</dbReference>
<dbReference type="InterPro" id="IPR001138">
    <property type="entry name" value="Zn2Cys6_DnaBD"/>
</dbReference>
<keyword evidence="5" id="KW-0804">Transcription</keyword>
<sequence>MMTRADEAPGPQPSKAVPHACLQCRKVKMKCHKMAQDIRCVRCARKSLQCDFLGHRRGRKHGFKLQNPSSRGKENAATTSGSVEAVTRSPATTRSLSQHVDHTGNVVEAGDADALTYTHGAHTSNPRSHSRPQSTQRSGQDFWTKNKGFRPADILNRQTTRGDFSLQNVLSTEHGHAPEEHTQHISDDDPIHKGLVNLHLATSLFEGFMKNLNPFISQLDPSLHTFQYVRETSSFLFAAVLAAAAKLLYPELRKPLLSHADELFVEGFRCGAKSPETVQAILILTYWKESHDNRAWLSVGHAIRMAIELGWHHLGTDGMRPSENMSNRQMMQFRNIERTWLVLFVYDRSISLQTGKPWMVERSCYLGSVSNWHQHPLEVANDRLLCAFVSLRLITSTHFEMMTTRYAQQQRHETSRHRSLLRVIDDEIVDWQSRWIGTVSERGEDCHAFLIPFYGSYARLLLFTSSLRASVRLRDIETSVDTEAIWNSCASALDMLKLVSEPSSSQLVYFAQDSVHVMIAYATVFLIKLLRSAPSYIRTEMELPALDSIRNTAKVFEALKAPTGTSCALQAAFLHNVLVQHQAMKELRTSSRSHMPASPAIPAAPVDSATHQSVPTHAQTMRRHDSDTAYNNQDTFHRLPEDASTFDMGFANDEDLAFMFADAGFDVGLGAFLSPT</sequence>
<dbReference type="GO" id="GO:0000981">
    <property type="term" value="F:DNA-binding transcription factor activity, RNA polymerase II-specific"/>
    <property type="evidence" value="ECO:0007669"/>
    <property type="project" value="InterPro"/>
</dbReference>
<dbReference type="EMBL" id="ML975403">
    <property type="protein sequence ID" value="KAF1830252.1"/>
    <property type="molecule type" value="Genomic_DNA"/>
</dbReference>
<evidence type="ECO:0000256" key="3">
    <source>
        <dbReference type="ARBA" id="ARBA00023015"/>
    </source>
</evidence>
<keyword evidence="2" id="KW-0479">Metal-binding</keyword>
<evidence type="ECO:0000256" key="5">
    <source>
        <dbReference type="ARBA" id="ARBA00023163"/>
    </source>
</evidence>
<dbReference type="SMART" id="SM00066">
    <property type="entry name" value="GAL4"/>
    <property type="match status" value="1"/>
</dbReference>
<feature type="domain" description="Zn(2)-C6 fungal-type" evidence="8">
    <location>
        <begin position="20"/>
        <end position="52"/>
    </location>
</feature>
<keyword evidence="3" id="KW-0805">Transcription regulation</keyword>
<dbReference type="GO" id="GO:0005634">
    <property type="term" value="C:nucleus"/>
    <property type="evidence" value="ECO:0007669"/>
    <property type="project" value="UniProtKB-SubCell"/>
</dbReference>
<dbReference type="CDD" id="cd00067">
    <property type="entry name" value="GAL4"/>
    <property type="match status" value="1"/>
</dbReference>
<dbReference type="Pfam" id="PF04082">
    <property type="entry name" value="Fungal_trans"/>
    <property type="match status" value="1"/>
</dbReference>
<feature type="compositionally biased region" description="Polar residues" evidence="7">
    <location>
        <begin position="121"/>
        <end position="143"/>
    </location>
</feature>
<feature type="region of interest" description="Disordered" evidence="7">
    <location>
        <begin position="60"/>
        <end position="97"/>
    </location>
</feature>
<dbReference type="CDD" id="cd12148">
    <property type="entry name" value="fungal_TF_MHR"/>
    <property type="match status" value="1"/>
</dbReference>
<dbReference type="GO" id="GO:0000976">
    <property type="term" value="F:transcription cis-regulatory region binding"/>
    <property type="evidence" value="ECO:0007669"/>
    <property type="project" value="TreeGrafter"/>
</dbReference>
<evidence type="ECO:0000256" key="4">
    <source>
        <dbReference type="ARBA" id="ARBA00023125"/>
    </source>
</evidence>
<dbReference type="PANTHER" id="PTHR31845:SF19">
    <property type="entry name" value="TRANSCRIPTION FACTOR DOMAIN-CONTAINING PROTEIN"/>
    <property type="match status" value="1"/>
</dbReference>
<dbReference type="PROSITE" id="PS50048">
    <property type="entry name" value="ZN2_CY6_FUNGAL_2"/>
    <property type="match status" value="1"/>
</dbReference>
<keyword evidence="10" id="KW-1185">Reference proteome</keyword>
<gene>
    <name evidence="9" type="ORF">BDW02DRAFT_633789</name>
</gene>
<feature type="compositionally biased region" description="Polar residues" evidence="7">
    <location>
        <begin position="66"/>
        <end position="82"/>
    </location>
</feature>
<dbReference type="InterPro" id="IPR007219">
    <property type="entry name" value="XnlR_reg_dom"/>
</dbReference>
<evidence type="ECO:0000259" key="8">
    <source>
        <dbReference type="PROSITE" id="PS50048"/>
    </source>
</evidence>
<dbReference type="SMART" id="SM00906">
    <property type="entry name" value="Fungal_trans"/>
    <property type="match status" value="1"/>
</dbReference>
<evidence type="ECO:0000256" key="7">
    <source>
        <dbReference type="SAM" id="MobiDB-lite"/>
    </source>
</evidence>
<dbReference type="PROSITE" id="PS00463">
    <property type="entry name" value="ZN2_CY6_FUNGAL_1"/>
    <property type="match status" value="1"/>
</dbReference>
<protein>
    <recommendedName>
        <fullName evidence="8">Zn(2)-C6 fungal-type domain-containing protein</fullName>
    </recommendedName>
</protein>
<dbReference type="Proteomes" id="UP000800040">
    <property type="component" value="Unassembled WGS sequence"/>
</dbReference>
<dbReference type="OrthoDB" id="3163292at2759"/>
<comment type="subcellular location">
    <subcellularLocation>
        <location evidence="1">Nucleus</location>
    </subcellularLocation>
</comment>
<keyword evidence="6" id="KW-0539">Nucleus</keyword>
<evidence type="ECO:0000256" key="6">
    <source>
        <dbReference type="ARBA" id="ARBA00023242"/>
    </source>
</evidence>
<reference evidence="9" key="1">
    <citation type="submission" date="2020-01" db="EMBL/GenBank/DDBJ databases">
        <authorList>
            <consortium name="DOE Joint Genome Institute"/>
            <person name="Haridas S."/>
            <person name="Albert R."/>
            <person name="Binder M."/>
            <person name="Bloem J."/>
            <person name="Labutti K."/>
            <person name="Salamov A."/>
            <person name="Andreopoulos B."/>
            <person name="Baker S.E."/>
            <person name="Barry K."/>
            <person name="Bills G."/>
            <person name="Bluhm B.H."/>
            <person name="Cannon C."/>
            <person name="Castanera R."/>
            <person name="Culley D.E."/>
            <person name="Daum C."/>
            <person name="Ezra D."/>
            <person name="Gonzalez J.B."/>
            <person name="Henrissat B."/>
            <person name="Kuo A."/>
            <person name="Liang C."/>
            <person name="Lipzen A."/>
            <person name="Lutzoni F."/>
            <person name="Magnuson J."/>
            <person name="Mondo S."/>
            <person name="Nolan M."/>
            <person name="Ohm R."/>
            <person name="Pangilinan J."/>
            <person name="Park H.-J."/>
            <person name="Ramirez L."/>
            <person name="Alfaro M."/>
            <person name="Sun H."/>
            <person name="Tritt A."/>
            <person name="Yoshinaga Y."/>
            <person name="Zwiers L.-H."/>
            <person name="Turgeon B.G."/>
            <person name="Goodwin S.B."/>
            <person name="Spatafora J.W."/>
            <person name="Crous P.W."/>
            <person name="Grigoriev I.V."/>
        </authorList>
    </citation>
    <scope>NUCLEOTIDE SEQUENCE</scope>
    <source>
        <strain evidence="9">P77</strain>
    </source>
</reference>
<dbReference type="PANTHER" id="PTHR31845">
    <property type="entry name" value="FINGER DOMAIN PROTEIN, PUTATIVE-RELATED"/>
    <property type="match status" value="1"/>
</dbReference>
<keyword evidence="4" id="KW-0238">DNA-binding</keyword>
<organism evidence="9 10">
    <name type="scientific">Decorospora gaudefroyi</name>
    <dbReference type="NCBI Taxonomy" id="184978"/>
    <lineage>
        <taxon>Eukaryota</taxon>
        <taxon>Fungi</taxon>
        <taxon>Dikarya</taxon>
        <taxon>Ascomycota</taxon>
        <taxon>Pezizomycotina</taxon>
        <taxon>Dothideomycetes</taxon>
        <taxon>Pleosporomycetidae</taxon>
        <taxon>Pleosporales</taxon>
        <taxon>Pleosporineae</taxon>
        <taxon>Pleosporaceae</taxon>
        <taxon>Decorospora</taxon>
    </lineage>
</organism>
<proteinExistence type="predicted"/>
<dbReference type="SUPFAM" id="SSF57701">
    <property type="entry name" value="Zn2/Cys6 DNA-binding domain"/>
    <property type="match status" value="1"/>
</dbReference>
<name>A0A6A5K6X7_9PLEO</name>
<dbReference type="GO" id="GO:0006351">
    <property type="term" value="P:DNA-templated transcription"/>
    <property type="evidence" value="ECO:0007669"/>
    <property type="project" value="InterPro"/>
</dbReference>
<evidence type="ECO:0000256" key="2">
    <source>
        <dbReference type="ARBA" id="ARBA00022723"/>
    </source>
</evidence>
<dbReference type="Gene3D" id="4.10.240.10">
    <property type="entry name" value="Zn(2)-C6 fungal-type DNA-binding domain"/>
    <property type="match status" value="1"/>
</dbReference>
<dbReference type="GO" id="GO:0008270">
    <property type="term" value="F:zinc ion binding"/>
    <property type="evidence" value="ECO:0007669"/>
    <property type="project" value="InterPro"/>
</dbReference>
<evidence type="ECO:0000256" key="1">
    <source>
        <dbReference type="ARBA" id="ARBA00004123"/>
    </source>
</evidence>